<dbReference type="Proteomes" id="UP000188937">
    <property type="component" value="Chromosome"/>
</dbReference>
<dbReference type="AlphaFoldDB" id="A0A1U9KDW1"/>
<dbReference type="OrthoDB" id="7270145at2"/>
<proteinExistence type="predicted"/>
<protein>
    <submittedName>
        <fullName evidence="1">Uncharacterized protein</fullName>
    </submittedName>
</protein>
<dbReference type="KEGG" id="aace:A0U92_03525"/>
<reference evidence="1 2" key="1">
    <citation type="submission" date="2016-03" db="EMBL/GenBank/DDBJ databases">
        <title>Acetic acid bacteria sequencing.</title>
        <authorList>
            <person name="Brandt J."/>
            <person name="Jakob F."/>
            <person name="Vogel R.F."/>
        </authorList>
    </citation>
    <scope>NUCLEOTIDE SEQUENCE [LARGE SCALE GENOMIC DNA]</scope>
    <source>
        <strain evidence="1 2">TMW2.1153</strain>
    </source>
</reference>
<dbReference type="STRING" id="435.A0U92_03525"/>
<sequence>MLGISSKRVGILPKNLDVSSKIAGLGEPMSGSTITSQFQEMVRQEVGARRATGLKGAFREVARLYSLTERRVRAAWHGELRSVRAEEWESVRVRRLEMLRVRQEQLRQELASLEEEFATPKGDQA</sequence>
<gene>
    <name evidence="1" type="ORF">A0U92_03525</name>
</gene>
<dbReference type="EMBL" id="CP014692">
    <property type="protein sequence ID" value="AQS83991.1"/>
    <property type="molecule type" value="Genomic_DNA"/>
</dbReference>
<organism evidence="1 2">
    <name type="scientific">Acetobacter aceti</name>
    <dbReference type="NCBI Taxonomy" id="435"/>
    <lineage>
        <taxon>Bacteria</taxon>
        <taxon>Pseudomonadati</taxon>
        <taxon>Pseudomonadota</taxon>
        <taxon>Alphaproteobacteria</taxon>
        <taxon>Acetobacterales</taxon>
        <taxon>Acetobacteraceae</taxon>
        <taxon>Acetobacter</taxon>
        <taxon>Acetobacter subgen. Acetobacter</taxon>
    </lineage>
</organism>
<evidence type="ECO:0000313" key="1">
    <source>
        <dbReference type="EMBL" id="AQS83991.1"/>
    </source>
</evidence>
<keyword evidence="2" id="KW-1185">Reference proteome</keyword>
<name>A0A1U9KDW1_ACEAC</name>
<accession>A0A1U9KDW1</accession>
<evidence type="ECO:0000313" key="2">
    <source>
        <dbReference type="Proteomes" id="UP000188937"/>
    </source>
</evidence>